<feature type="compositionally biased region" description="Basic and acidic residues" evidence="6">
    <location>
        <begin position="37"/>
        <end position="50"/>
    </location>
</feature>
<keyword evidence="3 4" id="KW-0067">ATP-binding</keyword>
<proteinExistence type="inferred from homology"/>
<protein>
    <recommendedName>
        <fullName evidence="1">non-specific serine/threonine protein kinase</fullName>
        <ecNumber evidence="1">2.7.11.1</ecNumber>
    </recommendedName>
</protein>
<evidence type="ECO:0000256" key="6">
    <source>
        <dbReference type="SAM" id="MobiDB-lite"/>
    </source>
</evidence>
<dbReference type="PANTHER" id="PTHR11909">
    <property type="entry name" value="CASEIN KINASE-RELATED"/>
    <property type="match status" value="1"/>
</dbReference>
<feature type="region of interest" description="Disordered" evidence="6">
    <location>
        <begin position="1"/>
        <end position="94"/>
    </location>
</feature>
<dbReference type="InterPro" id="IPR000719">
    <property type="entry name" value="Prot_kinase_dom"/>
</dbReference>
<keyword evidence="2 4" id="KW-0547">Nucleotide-binding</keyword>
<dbReference type="InterPro" id="IPR011009">
    <property type="entry name" value="Kinase-like_dom_sf"/>
</dbReference>
<dbReference type="Proteomes" id="UP000005237">
    <property type="component" value="Unassembled WGS sequence"/>
</dbReference>
<keyword evidence="5" id="KW-0418">Kinase</keyword>
<name>A0A8R1I6N4_CAEJA</name>
<dbReference type="InterPro" id="IPR017441">
    <property type="entry name" value="Protein_kinase_ATP_BS"/>
</dbReference>
<evidence type="ECO:0000256" key="3">
    <source>
        <dbReference type="ARBA" id="ARBA00022840"/>
    </source>
</evidence>
<keyword evidence="5" id="KW-0808">Transferase</keyword>
<evidence type="ECO:0000256" key="1">
    <source>
        <dbReference type="ARBA" id="ARBA00012513"/>
    </source>
</evidence>
<dbReference type="PROSITE" id="PS00107">
    <property type="entry name" value="PROTEIN_KINASE_ATP"/>
    <property type="match status" value="1"/>
</dbReference>
<feature type="compositionally biased region" description="Polar residues" evidence="6">
    <location>
        <begin position="24"/>
        <end position="35"/>
    </location>
</feature>
<evidence type="ECO:0000313" key="9">
    <source>
        <dbReference type="Proteomes" id="UP000005237"/>
    </source>
</evidence>
<dbReference type="Pfam" id="PF00069">
    <property type="entry name" value="Pkinase"/>
    <property type="match status" value="1"/>
</dbReference>
<dbReference type="Gene3D" id="1.10.510.10">
    <property type="entry name" value="Transferase(Phosphotransferase) domain 1"/>
    <property type="match status" value="1"/>
</dbReference>
<dbReference type="EnsemblMetazoa" id="CJA18181.1">
    <property type="protein sequence ID" value="CJA18181.1"/>
    <property type="gene ID" value="WBGene00137385"/>
</dbReference>
<evidence type="ECO:0000313" key="8">
    <source>
        <dbReference type="EnsemblMetazoa" id="CJA18181.1"/>
    </source>
</evidence>
<comment type="similarity">
    <text evidence="5">Belongs to the protein kinase superfamily.</text>
</comment>
<feature type="compositionally biased region" description="Basic and acidic residues" evidence="6">
    <location>
        <begin position="1"/>
        <end position="10"/>
    </location>
</feature>
<dbReference type="PROSITE" id="PS50011">
    <property type="entry name" value="PROTEIN_KINASE_DOM"/>
    <property type="match status" value="1"/>
</dbReference>
<evidence type="ECO:0000256" key="4">
    <source>
        <dbReference type="PROSITE-ProRule" id="PRU10141"/>
    </source>
</evidence>
<dbReference type="InterPro" id="IPR008271">
    <property type="entry name" value="Ser/Thr_kinase_AS"/>
</dbReference>
<feature type="domain" description="Protein kinase" evidence="7">
    <location>
        <begin position="106"/>
        <end position="428"/>
    </location>
</feature>
<accession>A0A8R1I6N4</accession>
<dbReference type="SUPFAM" id="SSF56112">
    <property type="entry name" value="Protein kinase-like (PK-like)"/>
    <property type="match status" value="1"/>
</dbReference>
<dbReference type="GO" id="GO:0005524">
    <property type="term" value="F:ATP binding"/>
    <property type="evidence" value="ECO:0007669"/>
    <property type="project" value="UniProtKB-UniRule"/>
</dbReference>
<keyword evidence="5" id="KW-0723">Serine/threonine-protein kinase</keyword>
<evidence type="ECO:0000259" key="7">
    <source>
        <dbReference type="PROSITE" id="PS50011"/>
    </source>
</evidence>
<reference evidence="8" key="2">
    <citation type="submission" date="2022-06" db="UniProtKB">
        <authorList>
            <consortium name="EnsemblMetazoa"/>
        </authorList>
    </citation>
    <scope>IDENTIFICATION</scope>
    <source>
        <strain evidence="8">DF5081</strain>
    </source>
</reference>
<feature type="compositionally biased region" description="Basic residues" evidence="6">
    <location>
        <begin position="75"/>
        <end position="87"/>
    </location>
</feature>
<sequence length="428" mass="49129">MSKDDSKRGEANVNNENASEKWFANSTRARSTYTIEPSEKTRKKEIDNSRKSTTCCSDEIASKSPKKPEPAIKSPVKKKGVLPRPKRPSGETTTLLPIDEKFRSRWHIEGLIGKGGYGEIYLAIDMLWAEQVAIKAEPKERRGCVARRMILEQEVLLRMQGKPHVPMMFGSGHTEKLNFIVLQLLSINLGEIRRLSPTRRLSKSSVGRIIVQAIAALRDLHEIGYLHRDVKPGNMCFGITPKNRHVLMLLDFGLVRRFKNTDGEWRAPRLRAGFRGTQRYVSMRVHKRLEQTPTDDITSLLYSAIELIAGELPWKDLEKSDDILKIKEAVVSDRIVFHINNFIFLMFQHYGHVEMLHQSARDLFGFVKIVSGLEPNSELPYAILQTHVRKLYAPKRLSDPYDWEEEFKQASCEKTVSTDESNREFLEQ</sequence>
<reference evidence="9" key="1">
    <citation type="submission" date="2010-08" db="EMBL/GenBank/DDBJ databases">
        <authorList>
            <consortium name="Caenorhabditis japonica Sequencing Consortium"/>
            <person name="Wilson R.K."/>
        </authorList>
    </citation>
    <scope>NUCLEOTIDE SEQUENCE [LARGE SCALE GENOMIC DNA]</scope>
    <source>
        <strain evidence="9">DF5081</strain>
    </source>
</reference>
<dbReference type="PROSITE" id="PS00108">
    <property type="entry name" value="PROTEIN_KINASE_ST"/>
    <property type="match status" value="1"/>
</dbReference>
<dbReference type="InterPro" id="IPR050235">
    <property type="entry name" value="CK1_Ser-Thr_kinase"/>
</dbReference>
<dbReference type="EC" id="2.7.11.1" evidence="1"/>
<feature type="binding site" evidence="4">
    <location>
        <position position="135"/>
    </location>
    <ligand>
        <name>ATP</name>
        <dbReference type="ChEBI" id="CHEBI:30616"/>
    </ligand>
</feature>
<keyword evidence="9" id="KW-1185">Reference proteome</keyword>
<organism evidence="8 9">
    <name type="scientific">Caenorhabditis japonica</name>
    <dbReference type="NCBI Taxonomy" id="281687"/>
    <lineage>
        <taxon>Eukaryota</taxon>
        <taxon>Metazoa</taxon>
        <taxon>Ecdysozoa</taxon>
        <taxon>Nematoda</taxon>
        <taxon>Chromadorea</taxon>
        <taxon>Rhabditida</taxon>
        <taxon>Rhabditina</taxon>
        <taxon>Rhabditomorpha</taxon>
        <taxon>Rhabditoidea</taxon>
        <taxon>Rhabditidae</taxon>
        <taxon>Peloderinae</taxon>
        <taxon>Caenorhabditis</taxon>
    </lineage>
</organism>
<dbReference type="SMART" id="SM00220">
    <property type="entry name" value="S_TKc"/>
    <property type="match status" value="1"/>
</dbReference>
<dbReference type="GO" id="GO:0004674">
    <property type="term" value="F:protein serine/threonine kinase activity"/>
    <property type="evidence" value="ECO:0007669"/>
    <property type="project" value="UniProtKB-KW"/>
</dbReference>
<evidence type="ECO:0000256" key="2">
    <source>
        <dbReference type="ARBA" id="ARBA00022741"/>
    </source>
</evidence>
<evidence type="ECO:0000256" key="5">
    <source>
        <dbReference type="RuleBase" id="RU000304"/>
    </source>
</evidence>
<dbReference type="AlphaFoldDB" id="A0A8R1I6N4"/>